<protein>
    <submittedName>
        <fullName evidence="2">Uncharacterized protein</fullName>
    </submittedName>
</protein>
<proteinExistence type="predicted"/>
<sequence>MNTNQRRRDADGRFARHPKGEPVGLASGHPPAHPDVDPQAGVIDVGVGGAAHLADSPSPWDRFLAHRTGFDLSDKVRDRLCADSQVAWLAGVMAGRRLSPCPD</sequence>
<comment type="caution">
    <text evidence="2">The sequence shown here is derived from an EMBL/GenBank/DDBJ whole genome shotgun (WGS) entry which is preliminary data.</text>
</comment>
<dbReference type="EMBL" id="CAJC01000137">
    <property type="protein sequence ID" value="CCI53026.1"/>
    <property type="molecule type" value="Genomic_DNA"/>
</dbReference>
<dbReference type="STRING" id="1193518.BN13_280023"/>
<reference evidence="2 3" key="1">
    <citation type="journal article" date="2013" name="ISME J.">
        <title>A metabolic model for members of the genus Tetrasphaera involved in enhanced biological phosphorus removal.</title>
        <authorList>
            <person name="Kristiansen R."/>
            <person name="Nguyen H.T.T."/>
            <person name="Saunders A.M."/>
            <person name="Nielsen J.L."/>
            <person name="Wimmer R."/>
            <person name="Le V.Q."/>
            <person name="McIlroy S.J."/>
            <person name="Petrovski S."/>
            <person name="Seviour R.J."/>
            <person name="Calteau A."/>
            <person name="Nielsen K.L."/>
            <person name="Nielsen P.H."/>
        </authorList>
    </citation>
    <scope>NUCLEOTIDE SEQUENCE [LARGE SCALE GENOMIC DNA]</scope>
    <source>
        <strain evidence="2 3">Ben 74</strain>
    </source>
</reference>
<keyword evidence="3" id="KW-1185">Reference proteome</keyword>
<feature type="region of interest" description="Disordered" evidence="1">
    <location>
        <begin position="1"/>
        <end position="42"/>
    </location>
</feature>
<dbReference type="Proteomes" id="UP000035720">
    <property type="component" value="Unassembled WGS sequence"/>
</dbReference>
<evidence type="ECO:0000313" key="2">
    <source>
        <dbReference type="EMBL" id="CCI53026.1"/>
    </source>
</evidence>
<accession>A0A077M6W6</accession>
<feature type="compositionally biased region" description="Basic and acidic residues" evidence="1">
    <location>
        <begin position="1"/>
        <end position="20"/>
    </location>
</feature>
<dbReference type="AlphaFoldDB" id="A0A077M6W6"/>
<evidence type="ECO:0000313" key="3">
    <source>
        <dbReference type="Proteomes" id="UP000035720"/>
    </source>
</evidence>
<evidence type="ECO:0000256" key="1">
    <source>
        <dbReference type="SAM" id="MobiDB-lite"/>
    </source>
</evidence>
<organism evidence="2 3">
    <name type="scientific">Nostocoides jenkinsii Ben 74</name>
    <dbReference type="NCBI Taxonomy" id="1193518"/>
    <lineage>
        <taxon>Bacteria</taxon>
        <taxon>Bacillati</taxon>
        <taxon>Actinomycetota</taxon>
        <taxon>Actinomycetes</taxon>
        <taxon>Micrococcales</taxon>
        <taxon>Intrasporangiaceae</taxon>
        <taxon>Nostocoides</taxon>
    </lineage>
</organism>
<name>A0A077M6W6_9MICO</name>
<gene>
    <name evidence="2" type="ORF">BN13_280023</name>
</gene>